<evidence type="ECO:0000256" key="1">
    <source>
        <dbReference type="ARBA" id="ARBA00004370"/>
    </source>
</evidence>
<reference evidence="7" key="1">
    <citation type="submission" date="2022-11" db="EMBL/GenBank/DDBJ databases">
        <authorList>
            <person name="Petersen C."/>
        </authorList>
    </citation>
    <scope>NUCLEOTIDE SEQUENCE</scope>
    <source>
        <strain evidence="7">IBT 30069</strain>
    </source>
</reference>
<reference evidence="7" key="2">
    <citation type="journal article" date="2023" name="IMA Fungus">
        <title>Comparative genomic study of the Penicillium genus elucidates a diverse pangenome and 15 lateral gene transfer events.</title>
        <authorList>
            <person name="Petersen C."/>
            <person name="Sorensen T."/>
            <person name="Nielsen M.R."/>
            <person name="Sondergaard T.E."/>
            <person name="Sorensen J.L."/>
            <person name="Fitzpatrick D.A."/>
            <person name="Frisvad J.C."/>
            <person name="Nielsen K.L."/>
        </authorList>
    </citation>
    <scope>NUCLEOTIDE SEQUENCE</scope>
    <source>
        <strain evidence="7">IBT 30069</strain>
    </source>
</reference>
<dbReference type="InterPro" id="IPR053009">
    <property type="entry name" value="Xanthocillin_Biosynth-Assoc"/>
</dbReference>
<protein>
    <recommendedName>
        <fullName evidence="6">TMEM205-like domain-containing protein</fullName>
    </recommendedName>
</protein>
<keyword evidence="4 5" id="KW-0472">Membrane</keyword>
<evidence type="ECO:0000256" key="4">
    <source>
        <dbReference type="ARBA" id="ARBA00023136"/>
    </source>
</evidence>
<feature type="domain" description="TMEM205-like" evidence="6">
    <location>
        <begin position="18"/>
        <end position="116"/>
    </location>
</feature>
<comment type="subcellular location">
    <subcellularLocation>
        <location evidence="1">Membrane</location>
    </subcellularLocation>
</comment>
<accession>A0A9W9G8N4</accession>
<feature type="transmembrane region" description="Helical" evidence="5">
    <location>
        <begin position="85"/>
        <end position="104"/>
    </location>
</feature>
<dbReference type="GO" id="GO:0016020">
    <property type="term" value="C:membrane"/>
    <property type="evidence" value="ECO:0007669"/>
    <property type="project" value="UniProtKB-SubCell"/>
</dbReference>
<organism evidence="7 8">
    <name type="scientific">Penicillium angulare</name>
    <dbReference type="NCBI Taxonomy" id="116970"/>
    <lineage>
        <taxon>Eukaryota</taxon>
        <taxon>Fungi</taxon>
        <taxon>Dikarya</taxon>
        <taxon>Ascomycota</taxon>
        <taxon>Pezizomycotina</taxon>
        <taxon>Eurotiomycetes</taxon>
        <taxon>Eurotiomycetidae</taxon>
        <taxon>Eurotiales</taxon>
        <taxon>Aspergillaceae</taxon>
        <taxon>Penicillium</taxon>
    </lineage>
</organism>
<keyword evidence="3 5" id="KW-1133">Transmembrane helix</keyword>
<sequence>MMGTVLSTMGNLLPYHILSYGTLLGTELFQSFINTKICFHYLPMREFLALQKRIFPVYFGCQIGLAVLTAATHPPYGIISLVKDVWSVVPLGVVLGMGAVNYFVYGPKTMTASFVRRAAQEAEKGSDDSDPARMDRVNRSFSRNHAMSIHFNAIALVATVFYGFRLSSNLLAGF</sequence>
<evidence type="ECO:0000259" key="6">
    <source>
        <dbReference type="Pfam" id="PF13664"/>
    </source>
</evidence>
<proteinExistence type="predicted"/>
<keyword evidence="2 5" id="KW-0812">Transmembrane</keyword>
<feature type="transmembrane region" description="Helical" evidence="5">
    <location>
        <begin position="12"/>
        <end position="33"/>
    </location>
</feature>
<name>A0A9W9G8N4_9EURO</name>
<dbReference type="EMBL" id="JAPQKH010000002">
    <property type="protein sequence ID" value="KAJ5114004.1"/>
    <property type="molecule type" value="Genomic_DNA"/>
</dbReference>
<dbReference type="AlphaFoldDB" id="A0A9W9G8N4"/>
<dbReference type="Proteomes" id="UP001149165">
    <property type="component" value="Unassembled WGS sequence"/>
</dbReference>
<comment type="caution">
    <text evidence="7">The sequence shown here is derived from an EMBL/GenBank/DDBJ whole genome shotgun (WGS) entry which is preliminary data.</text>
</comment>
<keyword evidence="8" id="KW-1185">Reference proteome</keyword>
<evidence type="ECO:0000313" key="8">
    <source>
        <dbReference type="Proteomes" id="UP001149165"/>
    </source>
</evidence>
<evidence type="ECO:0000313" key="7">
    <source>
        <dbReference type="EMBL" id="KAJ5114004.1"/>
    </source>
</evidence>
<dbReference type="InterPro" id="IPR025423">
    <property type="entry name" value="TMEM205-like"/>
</dbReference>
<dbReference type="OrthoDB" id="1641132at2759"/>
<feature type="transmembrane region" description="Helical" evidence="5">
    <location>
        <begin position="54"/>
        <end position="73"/>
    </location>
</feature>
<dbReference type="Pfam" id="PF13664">
    <property type="entry name" value="DUF4149"/>
    <property type="match status" value="1"/>
</dbReference>
<feature type="transmembrane region" description="Helical" evidence="5">
    <location>
        <begin position="146"/>
        <end position="164"/>
    </location>
</feature>
<evidence type="ECO:0000256" key="3">
    <source>
        <dbReference type="ARBA" id="ARBA00022989"/>
    </source>
</evidence>
<gene>
    <name evidence="7" type="ORF">N7456_002538</name>
</gene>
<evidence type="ECO:0000256" key="5">
    <source>
        <dbReference type="SAM" id="Phobius"/>
    </source>
</evidence>
<evidence type="ECO:0000256" key="2">
    <source>
        <dbReference type="ARBA" id="ARBA00022692"/>
    </source>
</evidence>
<dbReference type="PANTHER" id="PTHR23241:SF102">
    <property type="entry name" value="LD23009P"/>
    <property type="match status" value="1"/>
</dbReference>
<dbReference type="PANTHER" id="PTHR23241">
    <property type="entry name" value="LATE EMBRYOGENESIS ABUNDANT PLANTS LEA-RELATED"/>
    <property type="match status" value="1"/>
</dbReference>